<protein>
    <submittedName>
        <fullName evidence="1">Uncharacterized protein</fullName>
    </submittedName>
</protein>
<dbReference type="EMBL" id="KN714673">
    <property type="protein sequence ID" value="KUI54306.1"/>
    <property type="molecule type" value="Genomic_DNA"/>
</dbReference>
<proteinExistence type="predicted"/>
<dbReference type="AlphaFoldDB" id="A0A194URQ6"/>
<dbReference type="Proteomes" id="UP000078576">
    <property type="component" value="Unassembled WGS sequence"/>
</dbReference>
<organism evidence="1 2">
    <name type="scientific">Cytospora mali</name>
    <name type="common">Apple Valsa canker fungus</name>
    <name type="synonym">Valsa mali</name>
    <dbReference type="NCBI Taxonomy" id="578113"/>
    <lineage>
        <taxon>Eukaryota</taxon>
        <taxon>Fungi</taxon>
        <taxon>Dikarya</taxon>
        <taxon>Ascomycota</taxon>
        <taxon>Pezizomycotina</taxon>
        <taxon>Sordariomycetes</taxon>
        <taxon>Sordariomycetidae</taxon>
        <taxon>Diaporthales</taxon>
        <taxon>Cytosporaceae</taxon>
        <taxon>Cytospora</taxon>
    </lineage>
</organism>
<evidence type="ECO:0000313" key="2">
    <source>
        <dbReference type="Proteomes" id="UP000078576"/>
    </source>
</evidence>
<dbReference type="InterPro" id="IPR021276">
    <property type="entry name" value="DUF2855"/>
</dbReference>
<sequence length="417" mass="45825">MADVPVIQVLEKDRYFTQHLVTLPNAIPYPPLGTSSVRVRTKVMCLTANNITYAKLGFMLKWWDVHPLPPSAPAPFNDATKYGCINCWGFAEVLESTHPSVEKGSYLWGYQPIGTLAQDLVVKEGKVPGQVIVINEHRQGIMPIYNRYLVFPPSLSSEIESKTDQVAYDAILRVMFETAYLMNRFVFTSDPEATVNPKMDNGTWTSEMADSSDATFICLAPGSKVALCFARELRHGRSKSVGRVIGAASEHSLEFVVGTGEYDEVISTKETPKDVLPAVDSGKRVILVDFGGRGGVAEKWAAVISKSHRNFLLVQVGSEVSEVSSSELLAGMQKMQSVKPTYEAVQVNASDMRARAMAKVGEKQYFEGLEDAWKDFKKAGIKGFRVTWGDGMQDVAKGWNLLCSGGSKPSDGLSYVI</sequence>
<dbReference type="OrthoDB" id="192702at2759"/>
<reference evidence="2" key="1">
    <citation type="submission" date="2014-12" db="EMBL/GenBank/DDBJ databases">
        <title>Genome Sequence of Valsa Canker Pathogens Uncovers a Specific Adaption of Colonization on Woody Bark.</title>
        <authorList>
            <person name="Yin Z."/>
            <person name="Liu H."/>
            <person name="Gao X."/>
            <person name="Li Z."/>
            <person name="Song N."/>
            <person name="Ke X."/>
            <person name="Dai Q."/>
            <person name="Wu Y."/>
            <person name="Sun Y."/>
            <person name="Xu J.-R."/>
            <person name="Kang Z.K."/>
            <person name="Wang L."/>
            <person name="Huang L."/>
        </authorList>
    </citation>
    <scope>NUCLEOTIDE SEQUENCE [LARGE SCALE GENOMIC DNA]</scope>
    <source>
        <strain evidence="2">SXYL134</strain>
    </source>
</reference>
<keyword evidence="2" id="KW-1185">Reference proteome</keyword>
<accession>A0A194URQ6</accession>
<dbReference type="Pfam" id="PF11017">
    <property type="entry name" value="DUF2855"/>
    <property type="match status" value="1"/>
</dbReference>
<name>A0A194URQ6_CYTMA</name>
<dbReference type="STRING" id="694573.A0A194URQ6"/>
<gene>
    <name evidence="1" type="ORF">VP1G_01782</name>
</gene>
<evidence type="ECO:0000313" key="1">
    <source>
        <dbReference type="EMBL" id="KUI54306.1"/>
    </source>
</evidence>